<keyword evidence="1" id="KW-0805">Transcription regulation</keyword>
<dbReference type="InterPro" id="IPR028978">
    <property type="entry name" value="Chorismate_lyase_/UTRA_dom_sf"/>
</dbReference>
<dbReference type="SMART" id="SM00866">
    <property type="entry name" value="UTRA"/>
    <property type="match status" value="1"/>
</dbReference>
<evidence type="ECO:0000256" key="2">
    <source>
        <dbReference type="ARBA" id="ARBA00023125"/>
    </source>
</evidence>
<evidence type="ECO:0000313" key="5">
    <source>
        <dbReference type="EMBL" id="BBM45534.1"/>
    </source>
</evidence>
<dbReference type="Gene3D" id="3.40.1410.10">
    <property type="entry name" value="Chorismate lyase-like"/>
    <property type="match status" value="1"/>
</dbReference>
<dbReference type="EMBL" id="AP019840">
    <property type="protein sequence ID" value="BBM52760.1"/>
    <property type="molecule type" value="Genomic_DNA"/>
</dbReference>
<dbReference type="GO" id="GO:0003700">
    <property type="term" value="F:DNA-binding transcription factor activity"/>
    <property type="evidence" value="ECO:0007669"/>
    <property type="project" value="InterPro"/>
</dbReference>
<dbReference type="CDD" id="cd07377">
    <property type="entry name" value="WHTH_GntR"/>
    <property type="match status" value="1"/>
</dbReference>
<dbReference type="InterPro" id="IPR050679">
    <property type="entry name" value="Bact_HTH_transcr_reg"/>
</dbReference>
<protein>
    <submittedName>
        <fullName evidence="5">GntR family transcriptional regulator</fullName>
    </submittedName>
</protein>
<dbReference type="GO" id="GO:0045892">
    <property type="term" value="P:negative regulation of DNA-templated transcription"/>
    <property type="evidence" value="ECO:0007669"/>
    <property type="project" value="TreeGrafter"/>
</dbReference>
<dbReference type="Proteomes" id="UP000422644">
    <property type="component" value="Chromosome"/>
</dbReference>
<dbReference type="PROSITE" id="PS50949">
    <property type="entry name" value="HTH_GNTR"/>
    <property type="match status" value="1"/>
</dbReference>
<dbReference type="InterPro" id="IPR000524">
    <property type="entry name" value="Tscrpt_reg_HTH_GntR"/>
</dbReference>
<evidence type="ECO:0000256" key="1">
    <source>
        <dbReference type="ARBA" id="ARBA00023015"/>
    </source>
</evidence>
<evidence type="ECO:0000313" key="8">
    <source>
        <dbReference type="Proteomes" id="UP000422644"/>
    </source>
</evidence>
<dbReference type="InterPro" id="IPR011663">
    <property type="entry name" value="UTRA"/>
</dbReference>
<dbReference type="InterPro" id="IPR036388">
    <property type="entry name" value="WH-like_DNA-bd_sf"/>
</dbReference>
<accession>A0A510K221</accession>
<keyword evidence="2" id="KW-0238">DNA-binding</keyword>
<dbReference type="Proteomes" id="UP000321378">
    <property type="component" value="Chromosome"/>
</dbReference>
<dbReference type="EMBL" id="AP019831">
    <property type="protein sequence ID" value="BBM45534.1"/>
    <property type="molecule type" value="Genomic_DNA"/>
</dbReference>
<dbReference type="SUPFAM" id="SSF46785">
    <property type="entry name" value="Winged helix' DNA-binding domain"/>
    <property type="match status" value="1"/>
</dbReference>
<feature type="domain" description="HTH gntR-type" evidence="4">
    <location>
        <begin position="1"/>
        <end position="69"/>
    </location>
</feature>
<reference evidence="5 8" key="1">
    <citation type="submission" date="2019-07" db="EMBL/GenBank/DDBJ databases">
        <title>Complete Genome Sequence of Leptotrichia trevisanii Strain JMUB3870.</title>
        <authorList>
            <person name="Watanabe S."/>
            <person name="Cui L."/>
        </authorList>
    </citation>
    <scope>NUCLEOTIDE SEQUENCE [LARGE SCALE GENOMIC DNA]</scope>
    <source>
        <strain evidence="5 8">JMUB3870</strain>
    </source>
</reference>
<evidence type="ECO:0000313" key="6">
    <source>
        <dbReference type="EMBL" id="BBM52760.1"/>
    </source>
</evidence>
<reference evidence="6 7" key="2">
    <citation type="submission" date="2019-07" db="EMBL/GenBank/DDBJ databases">
        <title>Complete Genome Sequence of Leptotrichia trevisanii Strain JMUB3935.</title>
        <authorList>
            <person name="Watanabe S."/>
            <person name="Cui L."/>
        </authorList>
    </citation>
    <scope>NUCLEOTIDE SEQUENCE [LARGE SCALE GENOMIC DNA]</scope>
    <source>
        <strain evidence="6 7">JMUB3935</strain>
    </source>
</reference>
<keyword evidence="8" id="KW-1185">Reference proteome</keyword>
<dbReference type="SUPFAM" id="SSF64288">
    <property type="entry name" value="Chorismate lyase-like"/>
    <property type="match status" value="1"/>
</dbReference>
<sequence length="235" mass="27614">MNKYEKVYHDIKEQIKNGTLKPGDFLKKEDDLAMDYNFSKLTVRKALSMLEAEGYIQKVKGKRSVVLEKKDLENISLTSIQTVQEINKIQNINLKTDLISLYIVQGVKKLMEEFQVSENADFYKVVRTTSLDGEVLDYSTSYFDRRIVPFLNEKIAKKSIYEYLENELKLKIAYSRRDINFRKITPEEQKYLKLKDINMVVVIETHAYLSNGTLFQYETIIHHPEKFTFTAIAKR</sequence>
<name>A0A510K221_9FUSO</name>
<gene>
    <name evidence="5" type="ORF">JMUB3870_1654</name>
    <name evidence="6" type="ORF">JMUB3935_1740</name>
</gene>
<dbReference type="Pfam" id="PF07702">
    <property type="entry name" value="UTRA"/>
    <property type="match status" value="1"/>
</dbReference>
<keyword evidence="3" id="KW-0804">Transcription</keyword>
<organism evidence="5 8">
    <name type="scientific">Leptotrichia trevisanii</name>
    <dbReference type="NCBI Taxonomy" id="109328"/>
    <lineage>
        <taxon>Bacteria</taxon>
        <taxon>Fusobacteriati</taxon>
        <taxon>Fusobacteriota</taxon>
        <taxon>Fusobacteriia</taxon>
        <taxon>Fusobacteriales</taxon>
        <taxon>Leptotrichiaceae</taxon>
        <taxon>Leptotrichia</taxon>
    </lineage>
</organism>
<dbReference type="OrthoDB" id="46236at2"/>
<dbReference type="PRINTS" id="PR00035">
    <property type="entry name" value="HTHGNTR"/>
</dbReference>
<dbReference type="SMART" id="SM00345">
    <property type="entry name" value="HTH_GNTR"/>
    <property type="match status" value="1"/>
</dbReference>
<dbReference type="Gene3D" id="1.10.10.10">
    <property type="entry name" value="Winged helix-like DNA-binding domain superfamily/Winged helix DNA-binding domain"/>
    <property type="match status" value="1"/>
</dbReference>
<evidence type="ECO:0000256" key="3">
    <source>
        <dbReference type="ARBA" id="ARBA00023163"/>
    </source>
</evidence>
<evidence type="ECO:0000259" key="4">
    <source>
        <dbReference type="PROSITE" id="PS50949"/>
    </source>
</evidence>
<dbReference type="PANTHER" id="PTHR44846:SF12">
    <property type="entry name" value="HTH-TYPE TRANSCRIPTIONAL REGULATOR TRER"/>
    <property type="match status" value="1"/>
</dbReference>
<proteinExistence type="predicted"/>
<dbReference type="AlphaFoldDB" id="A0A510K221"/>
<evidence type="ECO:0000313" key="7">
    <source>
        <dbReference type="Proteomes" id="UP000321378"/>
    </source>
</evidence>
<dbReference type="STRING" id="1122173.GCA_000482505_01086"/>
<dbReference type="Pfam" id="PF00392">
    <property type="entry name" value="GntR"/>
    <property type="match status" value="1"/>
</dbReference>
<dbReference type="PANTHER" id="PTHR44846">
    <property type="entry name" value="MANNOSYL-D-GLYCERATE TRANSPORT/METABOLISM SYSTEM REPRESSOR MNGR-RELATED"/>
    <property type="match status" value="1"/>
</dbReference>
<dbReference type="RefSeq" id="WP_026747912.1">
    <property type="nucleotide sequence ID" value="NZ_AP019831.1"/>
</dbReference>
<dbReference type="GO" id="GO:0003677">
    <property type="term" value="F:DNA binding"/>
    <property type="evidence" value="ECO:0007669"/>
    <property type="project" value="UniProtKB-KW"/>
</dbReference>
<dbReference type="InterPro" id="IPR036390">
    <property type="entry name" value="WH_DNA-bd_sf"/>
</dbReference>